<dbReference type="InterPro" id="IPR003439">
    <property type="entry name" value="ABC_transporter-like_ATP-bd"/>
</dbReference>
<evidence type="ECO:0000256" key="4">
    <source>
        <dbReference type="ARBA" id="ARBA00022840"/>
    </source>
</evidence>
<dbReference type="SMART" id="SM00382">
    <property type="entry name" value="AAA"/>
    <property type="match status" value="1"/>
</dbReference>
<accession>U5N4S1</accession>
<evidence type="ECO:0000256" key="2">
    <source>
        <dbReference type="ARBA" id="ARBA00022475"/>
    </source>
</evidence>
<dbReference type="InterPro" id="IPR003593">
    <property type="entry name" value="AAA+_ATPase"/>
</dbReference>
<dbReference type="eggNOG" id="COG0444">
    <property type="taxonomic scope" value="Bacteria"/>
</dbReference>
<dbReference type="Pfam" id="PF08352">
    <property type="entry name" value="oligo_HPY"/>
    <property type="match status" value="1"/>
</dbReference>
<organism evidence="6 7">
    <name type="scientific">Candidatus Symbiobacter mobilis CR</name>
    <dbReference type="NCBI Taxonomy" id="946483"/>
    <lineage>
        <taxon>Bacteria</taxon>
        <taxon>Pseudomonadati</taxon>
        <taxon>Pseudomonadota</taxon>
        <taxon>Betaproteobacteria</taxon>
        <taxon>Burkholderiales</taxon>
        <taxon>Comamonadaceae</taxon>
    </lineage>
</organism>
<name>U5N4S1_9BURK</name>
<keyword evidence="7" id="KW-1185">Reference proteome</keyword>
<keyword evidence="2" id="KW-1003">Cell membrane</keyword>
<dbReference type="InterPro" id="IPR027417">
    <property type="entry name" value="P-loop_NTPase"/>
</dbReference>
<keyword evidence="1" id="KW-0813">Transport</keyword>
<sequence>MPTFEVEHLSLHYLTRFGGKVHAVSDVSFTMEKGEILGIAGESGCGKSTIVNGLMGLFIPPLQLTSGDVRVNGESLMHRTPEDVRANVLSRKVSMIPQGAFNALNPTRKVKDIAADVIAAHEDAGSDRKAIYQRLHERFDLFGMDTERVLNSFPIQLTAGERQRSVIGISTLLNPEMVIADEPTSALDVSTQKVVIRMIFDLLDKGIFSTMIFITHELPLLRHVANNIAIMYAGEIVEKGTTEQIVFDPRHPYTKALMGAMLSAEAGQRQKKPVAIEGAPPNLAKPISGCRFADRCPSARPECKLQTQTIRMVAGREVRCSYAE</sequence>
<dbReference type="HOGENOM" id="CLU_000604_1_23_4"/>
<keyword evidence="4 6" id="KW-0067">ATP-binding</keyword>
<dbReference type="KEGG" id="cbx:Cenrod_0136"/>
<dbReference type="Pfam" id="PF00005">
    <property type="entry name" value="ABC_tran"/>
    <property type="match status" value="1"/>
</dbReference>
<dbReference type="PANTHER" id="PTHR43067">
    <property type="entry name" value="OLIGOPEPTIDE/DIPEPTIDE ABC TRANSPORTER, ATPASE SUBUNIT"/>
    <property type="match status" value="1"/>
</dbReference>
<protein>
    <submittedName>
        <fullName evidence="6">ABC-type peptide/nickel transporter ATP-binding protein</fullName>
    </submittedName>
</protein>
<dbReference type="GO" id="GO:0005524">
    <property type="term" value="F:ATP binding"/>
    <property type="evidence" value="ECO:0007669"/>
    <property type="project" value="UniProtKB-KW"/>
</dbReference>
<dbReference type="GO" id="GO:0016887">
    <property type="term" value="F:ATP hydrolysis activity"/>
    <property type="evidence" value="ECO:0007669"/>
    <property type="project" value="InterPro"/>
</dbReference>
<dbReference type="InterPro" id="IPR013563">
    <property type="entry name" value="Oligopep_ABC_C"/>
</dbReference>
<evidence type="ECO:0000256" key="1">
    <source>
        <dbReference type="ARBA" id="ARBA00022448"/>
    </source>
</evidence>
<dbReference type="CDD" id="cd03257">
    <property type="entry name" value="ABC_NikE_OppD_transporters"/>
    <property type="match status" value="1"/>
</dbReference>
<dbReference type="Gene3D" id="3.40.50.300">
    <property type="entry name" value="P-loop containing nucleotide triphosphate hydrolases"/>
    <property type="match status" value="1"/>
</dbReference>
<dbReference type="SUPFAM" id="SSF52540">
    <property type="entry name" value="P-loop containing nucleoside triphosphate hydrolases"/>
    <property type="match status" value="1"/>
</dbReference>
<reference evidence="6 7" key="1">
    <citation type="journal article" date="2013" name="Genome Biol.">
        <title>Genomic analysis reveals key aspects of prokaryotic symbiosis in the phototrophic consortium "Chlorochromatium aggregatum".</title>
        <authorList>
            <person name="Liu Z."/>
            <person name="Muller J."/>
            <person name="Li T."/>
            <person name="Alvey R.M."/>
            <person name="Vogl K."/>
            <person name="Frigaard N.U."/>
            <person name="Rockwell N.C."/>
            <person name="Boyd E.S."/>
            <person name="Tomsho L.P."/>
            <person name="Schuster S.C."/>
            <person name="Henke P."/>
            <person name="Rohde M."/>
            <person name="Overmann J."/>
            <person name="Bryant D.A."/>
        </authorList>
    </citation>
    <scope>NUCLEOTIDE SEQUENCE [LARGE SCALE GENOMIC DNA]</scope>
    <source>
        <strain evidence="6">CR</strain>
    </source>
</reference>
<dbReference type="STRING" id="946483.Cenrod_0136"/>
<evidence type="ECO:0000313" key="6">
    <source>
        <dbReference type="EMBL" id="AGX86270.1"/>
    </source>
</evidence>
<feature type="domain" description="ABC transporter" evidence="5">
    <location>
        <begin position="9"/>
        <end position="258"/>
    </location>
</feature>
<dbReference type="PANTHER" id="PTHR43067:SF3">
    <property type="entry name" value="MALTOSE ABC TRANSPORTER, ATP-BINDING PROTEIN"/>
    <property type="match status" value="1"/>
</dbReference>
<proteinExistence type="predicted"/>
<dbReference type="EMBL" id="CP004885">
    <property type="protein sequence ID" value="AGX86270.1"/>
    <property type="molecule type" value="Genomic_DNA"/>
</dbReference>
<dbReference type="GO" id="GO:0015833">
    <property type="term" value="P:peptide transport"/>
    <property type="evidence" value="ECO:0007669"/>
    <property type="project" value="InterPro"/>
</dbReference>
<dbReference type="RefSeq" id="WP_022771093.1">
    <property type="nucleotide sequence ID" value="NC_022576.1"/>
</dbReference>
<dbReference type="AlphaFoldDB" id="U5N4S1"/>
<keyword evidence="2" id="KW-0472">Membrane</keyword>
<dbReference type="NCBIfam" id="TIGR01727">
    <property type="entry name" value="oligo_HPY"/>
    <property type="match status" value="1"/>
</dbReference>
<evidence type="ECO:0000313" key="7">
    <source>
        <dbReference type="Proteomes" id="UP000017184"/>
    </source>
</evidence>
<gene>
    <name evidence="6" type="ORF">Cenrod_0136</name>
</gene>
<keyword evidence="3" id="KW-0547">Nucleotide-binding</keyword>
<dbReference type="PROSITE" id="PS50893">
    <property type="entry name" value="ABC_TRANSPORTER_2"/>
    <property type="match status" value="1"/>
</dbReference>
<evidence type="ECO:0000259" key="5">
    <source>
        <dbReference type="PROSITE" id="PS50893"/>
    </source>
</evidence>
<dbReference type="OrthoDB" id="9802772at2"/>
<dbReference type="Proteomes" id="UP000017184">
    <property type="component" value="Chromosome"/>
</dbReference>
<evidence type="ECO:0000256" key="3">
    <source>
        <dbReference type="ARBA" id="ARBA00022741"/>
    </source>
</evidence>